<dbReference type="InterPro" id="IPR002550">
    <property type="entry name" value="CNNM"/>
</dbReference>
<evidence type="ECO:0000256" key="3">
    <source>
        <dbReference type="ARBA" id="ARBA00022692"/>
    </source>
</evidence>
<dbReference type="SUPFAM" id="SSF54631">
    <property type="entry name" value="CBS-domain pair"/>
    <property type="match status" value="1"/>
</dbReference>
<dbReference type="GeneID" id="64819672"/>
<dbReference type="OrthoDB" id="53218at2157"/>
<dbReference type="InterPro" id="IPR016169">
    <property type="entry name" value="FAD-bd_PCMH_sub2"/>
</dbReference>
<dbReference type="AlphaFoldDB" id="A0A8T8KBM3"/>
<dbReference type="Pfam" id="PF00571">
    <property type="entry name" value="CBS"/>
    <property type="match status" value="1"/>
</dbReference>
<evidence type="ECO:0000256" key="6">
    <source>
        <dbReference type="ARBA" id="ARBA00023122"/>
    </source>
</evidence>
<dbReference type="Pfam" id="PF03471">
    <property type="entry name" value="CorC_HlyC"/>
    <property type="match status" value="1"/>
</dbReference>
<dbReference type="InterPro" id="IPR044751">
    <property type="entry name" value="Ion_transp-like_CBS"/>
</dbReference>
<feature type="transmembrane region" description="Helical" evidence="9">
    <location>
        <begin position="103"/>
        <end position="125"/>
    </location>
</feature>
<evidence type="ECO:0000313" key="13">
    <source>
        <dbReference type="Proteomes" id="UP000681041"/>
    </source>
</evidence>
<dbReference type="SUPFAM" id="SSF56176">
    <property type="entry name" value="FAD-binding/transporter-associated domain-like"/>
    <property type="match status" value="1"/>
</dbReference>
<evidence type="ECO:0000256" key="7">
    <source>
        <dbReference type="ARBA" id="ARBA00023136"/>
    </source>
</evidence>
<dbReference type="InterPro" id="IPR000644">
    <property type="entry name" value="CBS_dom"/>
</dbReference>
<organism evidence="12 13">
    <name type="scientific">Methanobacterium alkalithermotolerans</name>
    <dbReference type="NCBI Taxonomy" id="2731220"/>
    <lineage>
        <taxon>Archaea</taxon>
        <taxon>Methanobacteriati</taxon>
        <taxon>Methanobacteriota</taxon>
        <taxon>Methanomada group</taxon>
        <taxon>Methanobacteria</taxon>
        <taxon>Methanobacteriales</taxon>
        <taxon>Methanobacteriaceae</taxon>
        <taxon>Methanobacterium</taxon>
    </lineage>
</organism>
<dbReference type="Gene3D" id="3.30.465.10">
    <property type="match status" value="1"/>
</dbReference>
<evidence type="ECO:0000256" key="1">
    <source>
        <dbReference type="ARBA" id="ARBA00004651"/>
    </source>
</evidence>
<dbReference type="KEGG" id="meme:HYG87_02865"/>
<keyword evidence="3 9" id="KW-0812">Transmembrane</keyword>
<evidence type="ECO:0000256" key="8">
    <source>
        <dbReference type="PROSITE-ProRule" id="PRU00703"/>
    </source>
</evidence>
<evidence type="ECO:0000256" key="2">
    <source>
        <dbReference type="ARBA" id="ARBA00022475"/>
    </source>
</evidence>
<feature type="domain" description="CNNM transmembrane" evidence="11">
    <location>
        <begin position="1"/>
        <end position="201"/>
    </location>
</feature>
<feature type="transmembrane region" description="Helical" evidence="9">
    <location>
        <begin position="146"/>
        <end position="169"/>
    </location>
</feature>
<keyword evidence="13" id="KW-1185">Reference proteome</keyword>
<feature type="transmembrane region" description="Helical" evidence="9">
    <location>
        <begin position="60"/>
        <end position="83"/>
    </location>
</feature>
<evidence type="ECO:0000313" key="12">
    <source>
        <dbReference type="EMBL" id="QUH22791.1"/>
    </source>
</evidence>
<evidence type="ECO:0000256" key="5">
    <source>
        <dbReference type="ARBA" id="ARBA00022989"/>
    </source>
</evidence>
<keyword evidence="2" id="KW-1003">Cell membrane</keyword>
<dbReference type="RefSeq" id="WP_211533737.1">
    <property type="nucleotide sequence ID" value="NZ_CP058560.1"/>
</dbReference>
<dbReference type="Gene3D" id="3.10.580.10">
    <property type="entry name" value="CBS-domain"/>
    <property type="match status" value="1"/>
</dbReference>
<dbReference type="InterPro" id="IPR046342">
    <property type="entry name" value="CBS_dom_sf"/>
</dbReference>
<reference evidence="12" key="1">
    <citation type="submission" date="2020-07" db="EMBL/GenBank/DDBJ databases">
        <title>Methanobacterium. sp. MethCan genome.</title>
        <authorList>
            <person name="Postec A."/>
            <person name="Quemeneur M."/>
        </authorList>
    </citation>
    <scope>NUCLEOTIDE SEQUENCE</scope>
    <source>
        <strain evidence="12">MethCAN</strain>
    </source>
</reference>
<accession>A0A8T8KBM3</accession>
<evidence type="ECO:0000259" key="10">
    <source>
        <dbReference type="PROSITE" id="PS51371"/>
    </source>
</evidence>
<proteinExistence type="predicted"/>
<gene>
    <name evidence="12" type="ORF">HYG87_02865</name>
</gene>
<dbReference type="GO" id="GO:0005886">
    <property type="term" value="C:plasma membrane"/>
    <property type="evidence" value="ECO:0007669"/>
    <property type="project" value="UniProtKB-SubCell"/>
</dbReference>
<dbReference type="PROSITE" id="PS51371">
    <property type="entry name" value="CBS"/>
    <property type="match status" value="2"/>
</dbReference>
<evidence type="ECO:0000256" key="4">
    <source>
        <dbReference type="ARBA" id="ARBA00022737"/>
    </source>
</evidence>
<feature type="domain" description="CBS" evidence="10">
    <location>
        <begin position="281"/>
        <end position="342"/>
    </location>
</feature>
<dbReference type="CDD" id="cd04590">
    <property type="entry name" value="CBS_pair_CorC_HlyC_assoc"/>
    <property type="match status" value="1"/>
</dbReference>
<feature type="transmembrane region" description="Helical" evidence="9">
    <location>
        <begin position="6"/>
        <end position="29"/>
    </location>
</feature>
<dbReference type="SMART" id="SM01091">
    <property type="entry name" value="CorC_HlyC"/>
    <property type="match status" value="1"/>
</dbReference>
<keyword evidence="4" id="KW-0677">Repeat</keyword>
<sequence>MNNIFLELFIILLLILLNGSLAMAEIAIVSSRKIKLQKMSKKGNKGADIALKLSESPNEFLSAVQIGITLIGILAGAFGGATLSVYLATYLSGFNLIADYSQSLSIVIVVLMITYLSLIIGELVPKRIALNNPEKISVKIARPMQILSKVTSPLVSVLSFSTDFLLLLIGSKKDIDSAVTEDEIKLLIEEGLEAGTVEKEEEDIIKRVFRLDQQRIGTLMTPKTEIIWLDLDDPSEEIKKQIINSERSIFPVGKDELNNFLGVIQTKDILGSILQGESVNIEPNLKNPLIIPETLPIMDVLTLFKNNRNYVHMAMVVDEYGSIEGLITLNDILEVLVGDIPSVDEPDEPKATLRDDGSWLVDGYLSAEEFKEILDIEKLPDEYQGNYNTVGGFIMSYIGKVPTTGEKFQWSGIEFEIVDMDGHHIDKILVKKS</sequence>
<comment type="subcellular location">
    <subcellularLocation>
        <location evidence="1">Cell membrane</location>
        <topology evidence="1">Multi-pass membrane protein</topology>
    </subcellularLocation>
</comment>
<dbReference type="EMBL" id="CP058560">
    <property type="protein sequence ID" value="QUH22791.1"/>
    <property type="molecule type" value="Genomic_DNA"/>
</dbReference>
<protein>
    <submittedName>
        <fullName evidence="12">HlyC/CorC family transporter</fullName>
    </submittedName>
</protein>
<evidence type="ECO:0000256" key="9">
    <source>
        <dbReference type="SAM" id="Phobius"/>
    </source>
</evidence>
<keyword evidence="5 9" id="KW-1133">Transmembrane helix</keyword>
<feature type="domain" description="CBS" evidence="10">
    <location>
        <begin position="220"/>
        <end position="279"/>
    </location>
</feature>
<dbReference type="Pfam" id="PF01595">
    <property type="entry name" value="CNNM"/>
    <property type="match status" value="1"/>
</dbReference>
<keyword evidence="7 9" id="KW-0472">Membrane</keyword>
<dbReference type="PANTHER" id="PTHR43099">
    <property type="entry name" value="UPF0053 PROTEIN YRKA"/>
    <property type="match status" value="1"/>
</dbReference>
<dbReference type="InterPro" id="IPR036318">
    <property type="entry name" value="FAD-bd_PCMH-like_sf"/>
</dbReference>
<dbReference type="PANTHER" id="PTHR43099:SF2">
    <property type="entry name" value="UPF0053 PROTEIN YRKA"/>
    <property type="match status" value="1"/>
</dbReference>
<dbReference type="PROSITE" id="PS51846">
    <property type="entry name" value="CNNM"/>
    <property type="match status" value="1"/>
</dbReference>
<dbReference type="GO" id="GO:0050660">
    <property type="term" value="F:flavin adenine dinucleotide binding"/>
    <property type="evidence" value="ECO:0007669"/>
    <property type="project" value="InterPro"/>
</dbReference>
<dbReference type="InterPro" id="IPR051676">
    <property type="entry name" value="UPF0053_domain"/>
</dbReference>
<dbReference type="InterPro" id="IPR005170">
    <property type="entry name" value="Transptr-assoc_dom"/>
</dbReference>
<name>A0A8T8KBM3_9EURY</name>
<evidence type="ECO:0000259" key="11">
    <source>
        <dbReference type="PROSITE" id="PS51846"/>
    </source>
</evidence>
<keyword evidence="6 8" id="KW-0129">CBS domain</keyword>
<dbReference type="Proteomes" id="UP000681041">
    <property type="component" value="Chromosome"/>
</dbReference>